<evidence type="ECO:0000256" key="1">
    <source>
        <dbReference type="SAM" id="MobiDB-lite"/>
    </source>
</evidence>
<feature type="compositionally biased region" description="Acidic residues" evidence="1">
    <location>
        <begin position="92"/>
        <end position="113"/>
    </location>
</feature>
<feature type="compositionally biased region" description="Acidic residues" evidence="1">
    <location>
        <begin position="63"/>
        <end position="74"/>
    </location>
</feature>
<keyword evidence="3" id="KW-1185">Reference proteome</keyword>
<dbReference type="Proteomes" id="UP000193067">
    <property type="component" value="Unassembled WGS sequence"/>
</dbReference>
<gene>
    <name evidence="2" type="ORF">PYCCODRAFT_1480519</name>
</gene>
<reference evidence="2 3" key="1">
    <citation type="journal article" date="2015" name="Biotechnol. Biofuels">
        <title>Enhanced degradation of softwood versus hardwood by the white-rot fungus Pycnoporus coccineus.</title>
        <authorList>
            <person name="Couturier M."/>
            <person name="Navarro D."/>
            <person name="Chevret D."/>
            <person name="Henrissat B."/>
            <person name="Piumi F."/>
            <person name="Ruiz-Duenas F.J."/>
            <person name="Martinez A.T."/>
            <person name="Grigoriev I.V."/>
            <person name="Riley R."/>
            <person name="Lipzen A."/>
            <person name="Berrin J.G."/>
            <person name="Master E.R."/>
            <person name="Rosso M.N."/>
        </authorList>
    </citation>
    <scope>NUCLEOTIDE SEQUENCE [LARGE SCALE GENOMIC DNA]</scope>
    <source>
        <strain evidence="2 3">BRFM310</strain>
    </source>
</reference>
<accession>A0A1Y2IC06</accession>
<evidence type="ECO:0000313" key="3">
    <source>
        <dbReference type="Proteomes" id="UP000193067"/>
    </source>
</evidence>
<feature type="compositionally biased region" description="Basic and acidic residues" evidence="1">
    <location>
        <begin position="319"/>
        <end position="332"/>
    </location>
</feature>
<dbReference type="AlphaFoldDB" id="A0A1Y2IC06"/>
<sequence length="379" mass="39825">MPRLFNKIARKGSRSRSLVGRAASLFLNTLQNTLHAPATQVPASQPGGASGLASLEQPTDTVDTSDDSADETTSEDASSGSDVSEPHSSDSGIEDSDSSDEDEAYNASSDDEQGAAAPTSAPVGTVNAIPPVSLDGVEGVTQELFGGEMPLFSTFAGGVPSDQASPFPENLPFGYFTFSIAAGTTSDTGSVAATAVITGRDVIELQSHPSPTEGATSGDQLDEAFVEDPFAPCPLGNRGTKRPREAEEDLGGAGPSATSEELEERPTVRRRCSASPPRCTRETCLALNLHLLDGHAGPSRSESDDEDEWSNTAQASDTEPEHPEVGEVHPEVNEVYPEVGEVRLSGLVNRVARPGKRSRRRHEDSEEPGSPSKRSKRGL</sequence>
<proteinExistence type="predicted"/>
<evidence type="ECO:0000313" key="2">
    <source>
        <dbReference type="EMBL" id="OSC98627.1"/>
    </source>
</evidence>
<feature type="region of interest" description="Disordered" evidence="1">
    <location>
        <begin position="295"/>
        <end position="379"/>
    </location>
</feature>
<feature type="region of interest" description="Disordered" evidence="1">
    <location>
        <begin position="37"/>
        <end position="127"/>
    </location>
</feature>
<dbReference type="EMBL" id="KZ084136">
    <property type="protein sequence ID" value="OSC98627.1"/>
    <property type="molecule type" value="Genomic_DNA"/>
</dbReference>
<name>A0A1Y2IC06_TRAC3</name>
<organism evidence="2 3">
    <name type="scientific">Trametes coccinea (strain BRFM310)</name>
    <name type="common">Pycnoporus coccineus</name>
    <dbReference type="NCBI Taxonomy" id="1353009"/>
    <lineage>
        <taxon>Eukaryota</taxon>
        <taxon>Fungi</taxon>
        <taxon>Dikarya</taxon>
        <taxon>Basidiomycota</taxon>
        <taxon>Agaricomycotina</taxon>
        <taxon>Agaricomycetes</taxon>
        <taxon>Polyporales</taxon>
        <taxon>Polyporaceae</taxon>
        <taxon>Trametes</taxon>
    </lineage>
</organism>
<dbReference type="OrthoDB" id="10665851at2759"/>
<feature type="region of interest" description="Disordered" evidence="1">
    <location>
        <begin position="230"/>
        <end position="276"/>
    </location>
</feature>
<protein>
    <submittedName>
        <fullName evidence="2">Uncharacterized protein</fullName>
    </submittedName>
</protein>